<keyword evidence="2" id="KW-1185">Reference proteome</keyword>
<evidence type="ECO:0000313" key="2">
    <source>
        <dbReference type="Proteomes" id="UP001732700"/>
    </source>
</evidence>
<protein>
    <submittedName>
        <fullName evidence="1">Uncharacterized protein</fullName>
    </submittedName>
</protein>
<name>A0ACD5WKC0_AVESA</name>
<reference evidence="1" key="2">
    <citation type="submission" date="2025-09" db="UniProtKB">
        <authorList>
            <consortium name="EnsemblPlants"/>
        </authorList>
    </citation>
    <scope>IDENTIFICATION</scope>
</reference>
<organism evidence="1 2">
    <name type="scientific">Avena sativa</name>
    <name type="common">Oat</name>
    <dbReference type="NCBI Taxonomy" id="4498"/>
    <lineage>
        <taxon>Eukaryota</taxon>
        <taxon>Viridiplantae</taxon>
        <taxon>Streptophyta</taxon>
        <taxon>Embryophyta</taxon>
        <taxon>Tracheophyta</taxon>
        <taxon>Spermatophyta</taxon>
        <taxon>Magnoliopsida</taxon>
        <taxon>Liliopsida</taxon>
        <taxon>Poales</taxon>
        <taxon>Poaceae</taxon>
        <taxon>BOP clade</taxon>
        <taxon>Pooideae</taxon>
        <taxon>Poodae</taxon>
        <taxon>Poeae</taxon>
        <taxon>Poeae Chloroplast Group 1 (Aveneae type)</taxon>
        <taxon>Aveninae</taxon>
        <taxon>Avena</taxon>
    </lineage>
</organism>
<evidence type="ECO:0000313" key="1">
    <source>
        <dbReference type="EnsemblPlants" id="AVESA.00010b.r2.4AG0645370.1.CDS"/>
    </source>
</evidence>
<dbReference type="EnsemblPlants" id="AVESA.00010b.r2.4AG0645370.1">
    <property type="protein sequence ID" value="AVESA.00010b.r2.4AG0645370.1.CDS"/>
    <property type="gene ID" value="AVESA.00010b.r2.4AG0645370"/>
</dbReference>
<accession>A0ACD5WKC0</accession>
<sequence>MAIALRFAATPRRLAPSIPQTSASRVHGGGAACTVSLGGTRRGRRLSMAAADSARCRARIGGDGDGVLGGVAAHAEGGDQLSVVMNFGGSSLSSAARMEEVAGLILAFPEERPVVVLSAMGKTTNLLLLAGEKAVGCGASHVSEIEEWNLLKDLHIKTVNELGLPRSVIDNLLEELEQLLKSIAMMKELTLRTTDYLLSFGERMSTRIFAAYLNKCGVKARQCDAFDIGFITSDDFGNADILEATYPAVAKRLHGDWIRDPAIPIVTGFLGKGWKSGFVTTLGRGGSDLTATTIGKALGLREIQVLHPQSMRPAREGDIPVRVKNSYNPKAPGTLITKKRDMDKTVLTSIVLKSNVTMLDIVSTRMLGQFGFLAKVFSIFEDLGISVDCVATSEVSISVTLDPSKIWSRELIQQELDHVVEELEKIAFVHLLQQRAIISLIGNVRQSSLILEKAFHVLRKSGVNVQMISQGASKVNMSLIVHDSEARLCVEALHQTFFEGSDPLSTTAEIDEEKLRPISAV</sequence>
<reference evidence="1" key="1">
    <citation type="submission" date="2021-05" db="EMBL/GenBank/DDBJ databases">
        <authorList>
            <person name="Scholz U."/>
            <person name="Mascher M."/>
            <person name="Fiebig A."/>
        </authorList>
    </citation>
    <scope>NUCLEOTIDE SEQUENCE [LARGE SCALE GENOMIC DNA]</scope>
</reference>
<proteinExistence type="predicted"/>
<dbReference type="Proteomes" id="UP001732700">
    <property type="component" value="Chromosome 4A"/>
</dbReference>